<dbReference type="Proteomes" id="UP000807115">
    <property type="component" value="Chromosome 2"/>
</dbReference>
<keyword evidence="1" id="KW-0472">Membrane</keyword>
<evidence type="ECO:0000256" key="1">
    <source>
        <dbReference type="SAM" id="Phobius"/>
    </source>
</evidence>
<keyword evidence="1" id="KW-1133">Transmembrane helix</keyword>
<evidence type="ECO:0000313" key="3">
    <source>
        <dbReference type="Proteomes" id="UP000807115"/>
    </source>
</evidence>
<organism evidence="2 3">
    <name type="scientific">Sorghum bicolor</name>
    <name type="common">Sorghum</name>
    <name type="synonym">Sorghum vulgare</name>
    <dbReference type="NCBI Taxonomy" id="4558"/>
    <lineage>
        <taxon>Eukaryota</taxon>
        <taxon>Viridiplantae</taxon>
        <taxon>Streptophyta</taxon>
        <taxon>Embryophyta</taxon>
        <taxon>Tracheophyta</taxon>
        <taxon>Spermatophyta</taxon>
        <taxon>Magnoliopsida</taxon>
        <taxon>Liliopsida</taxon>
        <taxon>Poales</taxon>
        <taxon>Poaceae</taxon>
        <taxon>PACMAD clade</taxon>
        <taxon>Panicoideae</taxon>
        <taxon>Andropogonodae</taxon>
        <taxon>Andropogoneae</taxon>
        <taxon>Sorghinae</taxon>
        <taxon>Sorghum</taxon>
    </lineage>
</organism>
<dbReference type="AlphaFoldDB" id="A0A921RNU4"/>
<reference evidence="2" key="2">
    <citation type="submission" date="2020-10" db="EMBL/GenBank/DDBJ databases">
        <authorList>
            <person name="Cooper E.A."/>
            <person name="Brenton Z.W."/>
            <person name="Flinn B.S."/>
            <person name="Jenkins J."/>
            <person name="Shu S."/>
            <person name="Flowers D."/>
            <person name="Luo F."/>
            <person name="Wang Y."/>
            <person name="Xia P."/>
            <person name="Barry K."/>
            <person name="Daum C."/>
            <person name="Lipzen A."/>
            <person name="Yoshinaga Y."/>
            <person name="Schmutz J."/>
            <person name="Saski C."/>
            <person name="Vermerris W."/>
            <person name="Kresovich S."/>
        </authorList>
    </citation>
    <scope>NUCLEOTIDE SEQUENCE</scope>
</reference>
<comment type="caution">
    <text evidence="2">The sequence shown here is derived from an EMBL/GenBank/DDBJ whole genome shotgun (WGS) entry which is preliminary data.</text>
</comment>
<reference evidence="2" key="1">
    <citation type="journal article" date="2019" name="BMC Genomics">
        <title>A new reference genome for Sorghum bicolor reveals high levels of sequence similarity between sweet and grain genotypes: implications for the genetics of sugar metabolism.</title>
        <authorList>
            <person name="Cooper E.A."/>
            <person name="Brenton Z.W."/>
            <person name="Flinn B.S."/>
            <person name="Jenkins J."/>
            <person name="Shu S."/>
            <person name="Flowers D."/>
            <person name="Luo F."/>
            <person name="Wang Y."/>
            <person name="Xia P."/>
            <person name="Barry K."/>
            <person name="Daum C."/>
            <person name="Lipzen A."/>
            <person name="Yoshinaga Y."/>
            <person name="Schmutz J."/>
            <person name="Saski C."/>
            <person name="Vermerris W."/>
            <person name="Kresovich S."/>
        </authorList>
    </citation>
    <scope>NUCLEOTIDE SEQUENCE</scope>
</reference>
<gene>
    <name evidence="2" type="ORF">BDA96_02G093200</name>
</gene>
<feature type="transmembrane region" description="Helical" evidence="1">
    <location>
        <begin position="20"/>
        <end position="41"/>
    </location>
</feature>
<protein>
    <submittedName>
        <fullName evidence="2">Uncharacterized protein</fullName>
    </submittedName>
</protein>
<name>A0A921RNU4_SORBI</name>
<feature type="transmembrane region" description="Helical" evidence="1">
    <location>
        <begin position="61"/>
        <end position="83"/>
    </location>
</feature>
<accession>A0A921RNU4</accession>
<proteinExistence type="predicted"/>
<evidence type="ECO:0000313" key="2">
    <source>
        <dbReference type="EMBL" id="KAG0542317.1"/>
    </source>
</evidence>
<keyword evidence="1" id="KW-0812">Transmembrane</keyword>
<dbReference type="EMBL" id="CM027681">
    <property type="protein sequence ID" value="KAG0542317.1"/>
    <property type="molecule type" value="Genomic_DNA"/>
</dbReference>
<sequence length="108" mass="12903">MDTINLMVCRLPERQYNWGIVMLLWRFWKIPVLFITIIYPNEMVYYQYLMKALTLLPVENLHLHLATSGHAVISCVFHFLTIFTSTRRLFLQISVRSCIFVDCERCRS</sequence>